<evidence type="ECO:0000256" key="1">
    <source>
        <dbReference type="SAM" id="MobiDB-lite"/>
    </source>
</evidence>
<reference evidence="3 4" key="1">
    <citation type="submission" date="2020-12" db="EMBL/GenBank/DDBJ databases">
        <title>Concerted genomic and epigenomic changes stabilize Arabidopsis allopolyploids.</title>
        <authorList>
            <person name="Chen Z."/>
        </authorList>
    </citation>
    <scope>NUCLEOTIDE SEQUENCE [LARGE SCALE GENOMIC DNA]</scope>
    <source>
        <strain evidence="3">As9502</strain>
        <tissue evidence="3">Leaf</tissue>
    </source>
</reference>
<protein>
    <submittedName>
        <fullName evidence="3">FBD domain</fullName>
    </submittedName>
</protein>
<dbReference type="PANTHER" id="PTHR47481">
    <property type="match status" value="1"/>
</dbReference>
<keyword evidence="4" id="KW-1185">Reference proteome</keyword>
<dbReference type="Pfam" id="PF00646">
    <property type="entry name" value="F-box"/>
    <property type="match status" value="1"/>
</dbReference>
<dbReference type="AlphaFoldDB" id="A0A8T1XZ89"/>
<proteinExistence type="predicted"/>
<dbReference type="InterPro" id="IPR006566">
    <property type="entry name" value="FBD"/>
</dbReference>
<accession>A0A8T1XZ89</accession>
<sequence length="750" mass="85288">MAAPPAPQTHERAFGVTNIKSHIPLILDLDDHNYDAWRELFMTHCLTFDVLGHLDGTLLPANTKDAAWHKRDGLVKLWIYGTLAPPLFRSSFETGGTARDVWLRVENQFRNNKEARAIQLDNELRTQQIGDRTIQEFCQKIKSLADLLSNVNERNLVMYLLNGLNEKFDSIINVIKHKYPFPTFAVAKSMLEMEESRLKKSQRFSATHTDHASSSTSLTVAAASPPTHRPSNQQQTFNNNRGNNNHHQQTTQPAKSNNFRGNRKNNVRYIGRNDFQFGSPNFLYWAPPNMWSGPPVFPWPNQFANWTPYSQMGTYRPLAASRPMNPNSQPLPVPYGAPWIMDSGSTAHLSATEGTLDSNLNHNINHTVIVGNGSKLPVTSIGSSISALPDDLLIQILLLVKTKDAVATMFVSKRWRFIWTMVPKLEYIDTGDECESLCRFINKSMEVHKAPVLETLRIRLGEKCPTTVDVGKWVSNAVDRFVRELEVELLWTAESISLPKSIYTCKTLVVLTLSGKILVDVPSSVCLPSLKILRLAYVVYKTVDCLVRLLSSCSILYHVLVNISDCGENVLLKRNLTHFARPHIFVLCNADDKFMSSMSLVRSLCLRLKDPMAVNFSGITFSRLIQIILEPRYHLWLDLLQIILNNSPNLGMLHIHPEKGFLPGYIPLSWHQSSYVPRCLSFHLAIFVWTEYGGSEDEEELMRYILANSKCLIEAKITLRSKFNHEEKEKIVKELKSMFRVSRKSKLLFE</sequence>
<dbReference type="Pfam" id="PF14223">
    <property type="entry name" value="Retrotran_gag_2"/>
    <property type="match status" value="1"/>
</dbReference>
<dbReference type="SMART" id="SM00579">
    <property type="entry name" value="FBD"/>
    <property type="match status" value="1"/>
</dbReference>
<feature type="compositionally biased region" description="Low complexity" evidence="1">
    <location>
        <begin position="212"/>
        <end position="224"/>
    </location>
</feature>
<dbReference type="InterPro" id="IPR055411">
    <property type="entry name" value="LRR_FXL15/At3g58940/PEG3-like"/>
</dbReference>
<dbReference type="Proteomes" id="UP000694251">
    <property type="component" value="Chromosome 13"/>
</dbReference>
<dbReference type="OrthoDB" id="1104922at2759"/>
<dbReference type="Pfam" id="PF24758">
    <property type="entry name" value="LRR_At5g56370"/>
    <property type="match status" value="1"/>
</dbReference>
<feature type="region of interest" description="Disordered" evidence="1">
    <location>
        <begin position="201"/>
        <end position="264"/>
    </location>
</feature>
<dbReference type="PROSITE" id="PS50181">
    <property type="entry name" value="FBOX"/>
    <property type="match status" value="1"/>
</dbReference>
<organism evidence="3 4">
    <name type="scientific">Arabidopsis suecica</name>
    <name type="common">Swedish thale-cress</name>
    <name type="synonym">Cardaminopsis suecica</name>
    <dbReference type="NCBI Taxonomy" id="45249"/>
    <lineage>
        <taxon>Eukaryota</taxon>
        <taxon>Viridiplantae</taxon>
        <taxon>Streptophyta</taxon>
        <taxon>Embryophyta</taxon>
        <taxon>Tracheophyta</taxon>
        <taxon>Spermatophyta</taxon>
        <taxon>Magnoliopsida</taxon>
        <taxon>eudicotyledons</taxon>
        <taxon>Gunneridae</taxon>
        <taxon>Pentapetalae</taxon>
        <taxon>rosids</taxon>
        <taxon>malvids</taxon>
        <taxon>Brassicales</taxon>
        <taxon>Brassicaceae</taxon>
        <taxon>Camelineae</taxon>
        <taxon>Arabidopsis</taxon>
    </lineage>
</organism>
<evidence type="ECO:0000313" key="3">
    <source>
        <dbReference type="EMBL" id="KAG7538172.1"/>
    </source>
</evidence>
<feature type="domain" description="F-box" evidence="2">
    <location>
        <begin position="382"/>
        <end position="418"/>
    </location>
</feature>
<dbReference type="EMBL" id="JAEFBJ010000013">
    <property type="protein sequence ID" value="KAG7538172.1"/>
    <property type="molecule type" value="Genomic_DNA"/>
</dbReference>
<name>A0A8T1XZ89_ARASU</name>
<dbReference type="Pfam" id="PF08387">
    <property type="entry name" value="FBD"/>
    <property type="match status" value="1"/>
</dbReference>
<dbReference type="InterPro" id="IPR001810">
    <property type="entry name" value="F-box_dom"/>
</dbReference>
<feature type="compositionally biased region" description="Low complexity" evidence="1">
    <location>
        <begin position="232"/>
        <end position="252"/>
    </location>
</feature>
<dbReference type="SMART" id="SM00256">
    <property type="entry name" value="FBOX"/>
    <property type="match status" value="1"/>
</dbReference>
<dbReference type="PANTHER" id="PTHR47481:SF41">
    <property type="entry name" value="COPIA-LIKE POLYPROTEIN_RETROTRANSPOSON"/>
    <property type="match status" value="1"/>
</dbReference>
<comment type="caution">
    <text evidence="3">The sequence shown here is derived from an EMBL/GenBank/DDBJ whole genome shotgun (WGS) entry which is preliminary data.</text>
</comment>
<evidence type="ECO:0000259" key="2">
    <source>
        <dbReference type="PROSITE" id="PS50181"/>
    </source>
</evidence>
<gene>
    <name evidence="3" type="ORF">ISN44_As13g019810</name>
</gene>
<evidence type="ECO:0000313" key="4">
    <source>
        <dbReference type="Proteomes" id="UP000694251"/>
    </source>
</evidence>